<dbReference type="Ensembl" id="ENSCRFT00000022167.1">
    <property type="protein sequence ID" value="ENSCRFP00000021450.1"/>
    <property type="gene ID" value="ENSCRFG00000015865.1"/>
</dbReference>
<reference evidence="2" key="1">
    <citation type="submission" date="2025-08" db="UniProtKB">
        <authorList>
            <consortium name="Ensembl"/>
        </authorList>
    </citation>
    <scope>IDENTIFICATION</scope>
</reference>
<dbReference type="Proteomes" id="UP000694396">
    <property type="component" value="Unplaced"/>
</dbReference>
<evidence type="ECO:0000313" key="3">
    <source>
        <dbReference type="Proteomes" id="UP000694396"/>
    </source>
</evidence>
<protein>
    <submittedName>
        <fullName evidence="2">RAS protein activator like 2</fullName>
    </submittedName>
</protein>
<feature type="compositionally biased region" description="Low complexity" evidence="1">
    <location>
        <begin position="1"/>
        <end position="23"/>
    </location>
</feature>
<keyword evidence="3" id="KW-1185">Reference proteome</keyword>
<proteinExistence type="predicted"/>
<name>A0A8C3RJ24_9PASS</name>
<evidence type="ECO:0000256" key="1">
    <source>
        <dbReference type="SAM" id="MobiDB-lite"/>
    </source>
</evidence>
<sequence>MEAAAGTAAEPAAWAAEPFAEPEPGSEELEAGGALDRVLRESVCQQQGWVRVYDVKGPPTHRLSCGQSPYTEMTTWERKYCILTDSQLVLLNREKEVPTDGIQEPQDASRGRCLRRTVSVPSEGQFPDYPAEGAAQLVGAESSRAVLALSAEEEEQFLLPCCWVLRKRSSFPCPAAGC</sequence>
<organism evidence="2 3">
    <name type="scientific">Cyanoderma ruficeps</name>
    <name type="common">rufous-capped babbler</name>
    <dbReference type="NCBI Taxonomy" id="181631"/>
    <lineage>
        <taxon>Eukaryota</taxon>
        <taxon>Metazoa</taxon>
        <taxon>Chordata</taxon>
        <taxon>Craniata</taxon>
        <taxon>Vertebrata</taxon>
        <taxon>Euteleostomi</taxon>
        <taxon>Archelosauria</taxon>
        <taxon>Archosauria</taxon>
        <taxon>Dinosauria</taxon>
        <taxon>Saurischia</taxon>
        <taxon>Theropoda</taxon>
        <taxon>Coelurosauria</taxon>
        <taxon>Aves</taxon>
        <taxon>Neognathae</taxon>
        <taxon>Neoaves</taxon>
        <taxon>Telluraves</taxon>
        <taxon>Australaves</taxon>
        <taxon>Passeriformes</taxon>
        <taxon>Sylvioidea</taxon>
        <taxon>Timaliidae</taxon>
        <taxon>Cyanoderma</taxon>
    </lineage>
</organism>
<feature type="region of interest" description="Disordered" evidence="1">
    <location>
        <begin position="1"/>
        <end position="31"/>
    </location>
</feature>
<reference evidence="2" key="2">
    <citation type="submission" date="2025-09" db="UniProtKB">
        <authorList>
            <consortium name="Ensembl"/>
        </authorList>
    </citation>
    <scope>IDENTIFICATION</scope>
</reference>
<dbReference type="AlphaFoldDB" id="A0A8C3RJ24"/>
<accession>A0A8C3RJ24</accession>
<evidence type="ECO:0000313" key="2">
    <source>
        <dbReference type="Ensembl" id="ENSCRFP00000021450.1"/>
    </source>
</evidence>